<evidence type="ECO:0000256" key="5">
    <source>
        <dbReference type="ARBA" id="ARBA00023014"/>
    </source>
</evidence>
<keyword evidence="8" id="KW-1185">Reference proteome</keyword>
<dbReference type="SFLD" id="SFLDS00029">
    <property type="entry name" value="Radical_SAM"/>
    <property type="match status" value="1"/>
</dbReference>
<evidence type="ECO:0000259" key="6">
    <source>
        <dbReference type="PROSITE" id="PS51918"/>
    </source>
</evidence>
<dbReference type="RefSeq" id="WP_012239381.1">
    <property type="nucleotide sequence ID" value="NC_010162.1"/>
</dbReference>
<dbReference type="PROSITE" id="PS51918">
    <property type="entry name" value="RADICAL_SAM"/>
    <property type="match status" value="1"/>
</dbReference>
<evidence type="ECO:0000256" key="3">
    <source>
        <dbReference type="ARBA" id="ARBA00022723"/>
    </source>
</evidence>
<keyword evidence="2" id="KW-0949">S-adenosyl-L-methionine</keyword>
<dbReference type="GO" id="GO:0046872">
    <property type="term" value="F:metal ion binding"/>
    <property type="evidence" value="ECO:0007669"/>
    <property type="project" value="UniProtKB-KW"/>
</dbReference>
<dbReference type="InterPro" id="IPR006638">
    <property type="entry name" value="Elp3/MiaA/NifB-like_rSAM"/>
</dbReference>
<dbReference type="Gene3D" id="3.40.50.280">
    <property type="entry name" value="Cobalamin-binding domain"/>
    <property type="match status" value="1"/>
</dbReference>
<dbReference type="InterPro" id="IPR023404">
    <property type="entry name" value="rSAM_horseshoe"/>
</dbReference>
<dbReference type="PANTHER" id="PTHR43409:SF7">
    <property type="entry name" value="BLL1977 PROTEIN"/>
    <property type="match status" value="1"/>
</dbReference>
<dbReference type="InterPro" id="IPR058240">
    <property type="entry name" value="rSAM_sf"/>
</dbReference>
<keyword evidence="3" id="KW-0479">Metal-binding</keyword>
<keyword evidence="4" id="KW-0408">Iron</keyword>
<accession>A9GTF9</accession>
<dbReference type="SMART" id="SM00729">
    <property type="entry name" value="Elp3"/>
    <property type="match status" value="1"/>
</dbReference>
<dbReference type="GO" id="GO:0005829">
    <property type="term" value="C:cytosol"/>
    <property type="evidence" value="ECO:0007669"/>
    <property type="project" value="TreeGrafter"/>
</dbReference>
<keyword evidence="5" id="KW-0411">Iron-sulfur</keyword>
<dbReference type="GO" id="GO:0003824">
    <property type="term" value="F:catalytic activity"/>
    <property type="evidence" value="ECO:0007669"/>
    <property type="project" value="InterPro"/>
</dbReference>
<dbReference type="OrthoDB" id="9804952at2"/>
<evidence type="ECO:0000313" key="7">
    <source>
        <dbReference type="EMBL" id="CAN96942.1"/>
    </source>
</evidence>
<dbReference type="BioCyc" id="SCEL448385:SCE_RS34750-MONOMER"/>
<proteinExistence type="predicted"/>
<dbReference type="InterPro" id="IPR007197">
    <property type="entry name" value="rSAM"/>
</dbReference>
<evidence type="ECO:0000256" key="2">
    <source>
        <dbReference type="ARBA" id="ARBA00022691"/>
    </source>
</evidence>
<dbReference type="CDD" id="cd01335">
    <property type="entry name" value="Radical_SAM"/>
    <property type="match status" value="1"/>
</dbReference>
<dbReference type="Proteomes" id="UP000002139">
    <property type="component" value="Chromosome"/>
</dbReference>
<dbReference type="Pfam" id="PF04055">
    <property type="entry name" value="Radical_SAM"/>
    <property type="match status" value="1"/>
</dbReference>
<organism evidence="7 8">
    <name type="scientific">Sorangium cellulosum (strain So ce56)</name>
    <name type="common">Polyangium cellulosum (strain So ce56)</name>
    <dbReference type="NCBI Taxonomy" id="448385"/>
    <lineage>
        <taxon>Bacteria</taxon>
        <taxon>Pseudomonadati</taxon>
        <taxon>Myxococcota</taxon>
        <taxon>Polyangia</taxon>
        <taxon>Polyangiales</taxon>
        <taxon>Polyangiaceae</taxon>
        <taxon>Sorangium</taxon>
    </lineage>
</organism>
<sequence>MRFALVNPAWSFEGSIYFGCREPHLPLEYGYARALLEAAGHEATLVDAQARGLTDGALRDEVAALRADTIVVTTAPSYLFWRCAPPELRVPQQALRALHGLPGLRLAVGPHASTTPRATLRKLGVDAVVMGECEDVLVELADRPRSRWGEIDAIAWLEGDEARVQGGPRASDMARLPALRWDEATVARHAHHHHRFDTAPIGPGAEVEASRGCPYHCTFCAKDNFRDGYRKRPLDVLLDEIDGLVAQGVRYVYFIDEIFLPDRPLLEALADRPVSFGVQMRVDNWSREMLDLLGRAGCVSIEAGVESVTREGRSLLAKRCRLSTEQLGDLLIHAKKSVPFVQANLIQSPTDDPADVAAFRERLRQHGVWANEPVPMFPYPGSPEYTMRWGTPDDEAWERSVAHYLDHFERFSDLQDSRPLPLSALEIAPPGHG</sequence>
<evidence type="ECO:0000313" key="8">
    <source>
        <dbReference type="Proteomes" id="UP000002139"/>
    </source>
</evidence>
<dbReference type="SUPFAM" id="SSF102114">
    <property type="entry name" value="Radical SAM enzymes"/>
    <property type="match status" value="1"/>
</dbReference>
<comment type="cofactor">
    <cofactor evidence="1">
        <name>[4Fe-4S] cluster</name>
        <dbReference type="ChEBI" id="CHEBI:49883"/>
    </cofactor>
</comment>
<dbReference type="Gene3D" id="3.80.30.20">
    <property type="entry name" value="tm_1862 like domain"/>
    <property type="match status" value="1"/>
</dbReference>
<evidence type="ECO:0000256" key="1">
    <source>
        <dbReference type="ARBA" id="ARBA00001966"/>
    </source>
</evidence>
<dbReference type="PANTHER" id="PTHR43409">
    <property type="entry name" value="ANAEROBIC MAGNESIUM-PROTOPORPHYRIN IX MONOMETHYL ESTER CYCLASE-RELATED"/>
    <property type="match status" value="1"/>
</dbReference>
<dbReference type="eggNOG" id="COG1032">
    <property type="taxonomic scope" value="Bacteria"/>
</dbReference>
<protein>
    <recommendedName>
        <fullName evidence="6">Radical SAM core domain-containing protein</fullName>
    </recommendedName>
</protein>
<dbReference type="InterPro" id="IPR051198">
    <property type="entry name" value="BchE-like"/>
</dbReference>
<dbReference type="InterPro" id="IPR027559">
    <property type="entry name" value="B12_rSAM_oligo"/>
</dbReference>
<feature type="domain" description="Radical SAM core" evidence="6">
    <location>
        <begin position="199"/>
        <end position="421"/>
    </location>
</feature>
<reference evidence="7 8" key="1">
    <citation type="journal article" date="2007" name="Nat. Biotechnol.">
        <title>Complete genome sequence of the myxobacterium Sorangium cellulosum.</title>
        <authorList>
            <person name="Schneiker S."/>
            <person name="Perlova O."/>
            <person name="Kaiser O."/>
            <person name="Gerth K."/>
            <person name="Alici A."/>
            <person name="Altmeyer M.O."/>
            <person name="Bartels D."/>
            <person name="Bekel T."/>
            <person name="Beyer S."/>
            <person name="Bode E."/>
            <person name="Bode H.B."/>
            <person name="Bolten C.J."/>
            <person name="Choudhuri J.V."/>
            <person name="Doss S."/>
            <person name="Elnakady Y.A."/>
            <person name="Frank B."/>
            <person name="Gaigalat L."/>
            <person name="Goesmann A."/>
            <person name="Groeger C."/>
            <person name="Gross F."/>
            <person name="Jelsbak L."/>
            <person name="Jelsbak L."/>
            <person name="Kalinowski J."/>
            <person name="Kegler C."/>
            <person name="Knauber T."/>
            <person name="Konietzny S."/>
            <person name="Kopp M."/>
            <person name="Krause L."/>
            <person name="Krug D."/>
            <person name="Linke B."/>
            <person name="Mahmud T."/>
            <person name="Martinez-Arias R."/>
            <person name="McHardy A.C."/>
            <person name="Merai M."/>
            <person name="Meyer F."/>
            <person name="Mormann S."/>
            <person name="Munoz-Dorado J."/>
            <person name="Perez J."/>
            <person name="Pradella S."/>
            <person name="Rachid S."/>
            <person name="Raddatz G."/>
            <person name="Rosenau F."/>
            <person name="Rueckert C."/>
            <person name="Sasse F."/>
            <person name="Scharfe M."/>
            <person name="Schuster S.C."/>
            <person name="Suen G."/>
            <person name="Treuner-Lange A."/>
            <person name="Velicer G.J."/>
            <person name="Vorholter F.-J."/>
            <person name="Weissman K.J."/>
            <person name="Welch R.D."/>
            <person name="Wenzel S.C."/>
            <person name="Whitworth D.E."/>
            <person name="Wilhelm S."/>
            <person name="Wittmann C."/>
            <person name="Bloecker H."/>
            <person name="Puehler A."/>
            <person name="Mueller R."/>
        </authorList>
    </citation>
    <scope>NUCLEOTIDE SEQUENCE [LARGE SCALE GENOMIC DNA]</scope>
    <source>
        <strain evidence="8">So ce56</strain>
    </source>
</reference>
<evidence type="ECO:0000256" key="4">
    <source>
        <dbReference type="ARBA" id="ARBA00023004"/>
    </source>
</evidence>
<dbReference type="HOGENOM" id="CLU_021572_4_2_7"/>
<dbReference type="NCBIfam" id="TIGR04295">
    <property type="entry name" value="B12_rSAM_oligo"/>
    <property type="match status" value="1"/>
</dbReference>
<dbReference type="SFLD" id="SFLDG01082">
    <property type="entry name" value="B12-binding_domain_containing"/>
    <property type="match status" value="1"/>
</dbReference>
<dbReference type="AlphaFoldDB" id="A9GTF9"/>
<gene>
    <name evidence="7" type="ordered locus">sce6773</name>
</gene>
<dbReference type="EMBL" id="AM746676">
    <property type="protein sequence ID" value="CAN96942.1"/>
    <property type="molecule type" value="Genomic_DNA"/>
</dbReference>
<name>A9GTF9_SORC5</name>
<dbReference type="KEGG" id="scl:sce6773"/>
<dbReference type="GO" id="GO:0051536">
    <property type="term" value="F:iron-sulfur cluster binding"/>
    <property type="evidence" value="ECO:0007669"/>
    <property type="project" value="UniProtKB-KW"/>
</dbReference>
<dbReference type="STRING" id="448385.sce6773"/>